<name>A0A914CCS2_9BILA</name>
<accession>A0A914CCS2</accession>
<dbReference type="SMART" id="SM00849">
    <property type="entry name" value="Lactamase_B"/>
    <property type="match status" value="1"/>
</dbReference>
<dbReference type="Pfam" id="PF04437">
    <property type="entry name" value="RINT1_TIP1"/>
    <property type="match status" value="1"/>
</dbReference>
<dbReference type="InterPro" id="IPR042042">
    <property type="entry name" value="Tip20p_domB"/>
</dbReference>
<keyword evidence="2" id="KW-1185">Reference proteome</keyword>
<dbReference type="PROSITE" id="PS51386">
    <property type="entry name" value="RINT1_TIP20"/>
    <property type="match status" value="1"/>
</dbReference>
<dbReference type="GO" id="GO:0006890">
    <property type="term" value="P:retrograde vesicle-mediated transport, Golgi to endoplasmic reticulum"/>
    <property type="evidence" value="ECO:0007669"/>
    <property type="project" value="InterPro"/>
</dbReference>
<dbReference type="PANTHER" id="PTHR13520:SF0">
    <property type="entry name" value="RAD50-INTERACTING PROTEIN 1"/>
    <property type="match status" value="1"/>
</dbReference>
<evidence type="ECO:0000259" key="1">
    <source>
        <dbReference type="SMART" id="SM00849"/>
    </source>
</evidence>
<dbReference type="Gene3D" id="1.20.58.670">
    <property type="entry name" value="Dsl1p vesicle tethering complex, Tip20p subunit, domain D"/>
    <property type="match status" value="1"/>
</dbReference>
<evidence type="ECO:0000313" key="3">
    <source>
        <dbReference type="WBParaSite" id="ACRNAN_Path_884.g3397.t1"/>
    </source>
</evidence>
<proteinExistence type="predicted"/>
<dbReference type="GO" id="GO:0070939">
    <property type="term" value="C:Dsl1/NZR complex"/>
    <property type="evidence" value="ECO:0007669"/>
    <property type="project" value="InterPro"/>
</dbReference>
<dbReference type="SUPFAM" id="SSF56281">
    <property type="entry name" value="Metallo-hydrolase/oxidoreductase"/>
    <property type="match status" value="2"/>
</dbReference>
<dbReference type="GO" id="GO:0060628">
    <property type="term" value="P:regulation of ER to Golgi vesicle-mediated transport"/>
    <property type="evidence" value="ECO:0007669"/>
    <property type="project" value="TreeGrafter"/>
</dbReference>
<dbReference type="InterPro" id="IPR042044">
    <property type="entry name" value="EXOC6PINT-1/Sec15/Tip20_C_dom2"/>
</dbReference>
<dbReference type="Proteomes" id="UP000887540">
    <property type="component" value="Unplaced"/>
</dbReference>
<dbReference type="AlphaFoldDB" id="A0A914CCS2"/>
<dbReference type="CDD" id="cd07711">
    <property type="entry name" value="MBLAC1-like_MBL-fold"/>
    <property type="match status" value="1"/>
</dbReference>
<feature type="domain" description="Metallo-beta-lactamase" evidence="1">
    <location>
        <begin position="642"/>
        <end position="803"/>
    </location>
</feature>
<dbReference type="Pfam" id="PF00753">
    <property type="entry name" value="Lactamase_B"/>
    <property type="match status" value="1"/>
</dbReference>
<dbReference type="WBParaSite" id="ACRNAN_Path_884.g3397.t1">
    <property type="protein sequence ID" value="ACRNAN_Path_884.g3397.t1"/>
    <property type="gene ID" value="ACRNAN_Path_884.g3397"/>
</dbReference>
<sequence>MKSDVIEVTHHAEESQIKNSELFKKDAPELLERVDALQRLQSQLDVMKVVRKCVSLMDIISLSLHGNDFTCLHDKYSVLMSVQFEYKQFETEVQSTFTSRLQSFDEFILAELRSKLLAIWTKIRFPFEEIVDYRSIKQELEQTVEILRCIQLILSNSSDGSSSSVLPIIFEEFGKRFNFHFYGDKPTNSKSKPEWFYSQLSMWLSSNLEFFESYLHPLSNKAESKINVVKEFQCYLMNLAIQKLQSLIAQETILQDKRLLSHLIDETVIFEKEMLEAYDYPEDAPHVITELCRDELLDIWIKLERDTISVGVDHILSDELAYESRYKDANDVDSHLVPNFADAFVILMDSMTERYRSIPDLRIQQRFVKLQLIIVDEFRSRIVQIGQEIESPWKSPFPQLMNALRYMTEVLDEWSGNPEFLRLQGKLMESSSTPFIRRTFDDSRALYEHVWRQKARLLTDTFNDLITLKLDAYSNVKWFQINIIKPIEISPAFTHFLHEIKHRLSYILTKFSSDPMLTLEHSTNNAIWATLEKTIILQTSFNYRGAEQMYYDITTGLIPLLNSLYKRPNFNVILNEKCVEVLNEMRLLKLPSPTAILLKDDLQRIPDQMLEEKLSPFEITGLSRQKLAKLAPNNQEKFTYATGSVTLIKAIGKNILVDCGDPYNGNEVIEELRSEGLTPSDITHLVITHWHIDHCANINYFSNASLISNNSHFDWFREIEAIELAPLVYVIKTPGHTSEDVSVVVEQHIDGQLRFIAVVGDLFENEEDFLIEDLWKINGEFPGTQNRSRAHILRFSDFIIPGHGPGFENPRSRAERLINLTFPSKSESEIHPIEIPYGNQEERWKLYLIIGRNARILINTGPAQIKELLIKELLAKNVNVDEISHLIITSSGVNFCGNLNLFKNAQIVMDSDLCLPGSFYDKTEKSFKISDDMIAYKFVLRAKNRWVVLVNDIHSGFVLITESADLVGCVPNFSEPGPHFALENALLADYFLYLDSVKHMLFLK</sequence>
<dbReference type="PANTHER" id="PTHR13520">
    <property type="entry name" value="RAD50-INTERACTING PROTEIN 1 RINT-1"/>
    <property type="match status" value="1"/>
</dbReference>
<protein>
    <submittedName>
        <fullName evidence="3">Metallo-beta-lactamase domain-containing protein</fullName>
    </submittedName>
</protein>
<dbReference type="Gene3D" id="1.20.58.1420">
    <property type="entry name" value="Dsl1p vesicle tethering complex, Tip20p subunit, domain B"/>
    <property type="match status" value="1"/>
</dbReference>
<organism evidence="2 3">
    <name type="scientific">Acrobeloides nanus</name>
    <dbReference type="NCBI Taxonomy" id="290746"/>
    <lineage>
        <taxon>Eukaryota</taxon>
        <taxon>Metazoa</taxon>
        <taxon>Ecdysozoa</taxon>
        <taxon>Nematoda</taxon>
        <taxon>Chromadorea</taxon>
        <taxon>Rhabditida</taxon>
        <taxon>Tylenchina</taxon>
        <taxon>Cephalobomorpha</taxon>
        <taxon>Cephaloboidea</taxon>
        <taxon>Cephalobidae</taxon>
        <taxon>Acrobeloides</taxon>
    </lineage>
</organism>
<dbReference type="InterPro" id="IPR001279">
    <property type="entry name" value="Metallo-B-lactamas"/>
</dbReference>
<evidence type="ECO:0000313" key="2">
    <source>
        <dbReference type="Proteomes" id="UP000887540"/>
    </source>
</evidence>
<dbReference type="InterPro" id="IPR036866">
    <property type="entry name" value="RibonucZ/Hydroxyglut_hydro"/>
</dbReference>
<dbReference type="InterPro" id="IPR007528">
    <property type="entry name" value="RINT1_Tip20"/>
</dbReference>
<reference evidence="3" key="1">
    <citation type="submission" date="2022-11" db="UniProtKB">
        <authorList>
            <consortium name="WormBaseParasite"/>
        </authorList>
    </citation>
    <scope>IDENTIFICATION</scope>
</reference>
<dbReference type="GO" id="GO:0006888">
    <property type="term" value="P:endoplasmic reticulum to Golgi vesicle-mediated transport"/>
    <property type="evidence" value="ECO:0007669"/>
    <property type="project" value="InterPro"/>
</dbReference>
<dbReference type="Gene3D" id="3.60.15.10">
    <property type="entry name" value="Ribonuclease Z/Hydroxyacylglutathione hydrolase-like"/>
    <property type="match status" value="2"/>
</dbReference>